<comment type="caution">
    <text evidence="11">The sequence shown here is derived from an EMBL/GenBank/DDBJ whole genome shotgun (WGS) entry which is preliminary data.</text>
</comment>
<dbReference type="GO" id="GO:0005634">
    <property type="term" value="C:nucleus"/>
    <property type="evidence" value="ECO:0007669"/>
    <property type="project" value="TreeGrafter"/>
</dbReference>
<comment type="similarity">
    <text evidence="6">Belongs to the phosphatase 2A regulatory subunit A family.</text>
</comment>
<dbReference type="GO" id="GO:0005829">
    <property type="term" value="C:cytosol"/>
    <property type="evidence" value="ECO:0007669"/>
    <property type="project" value="TreeGrafter"/>
</dbReference>
<dbReference type="InterPro" id="IPR020966">
    <property type="entry name" value="ALMT"/>
</dbReference>
<dbReference type="Pfam" id="PF02985">
    <property type="entry name" value="HEAT"/>
    <property type="match status" value="1"/>
</dbReference>
<evidence type="ECO:0000256" key="4">
    <source>
        <dbReference type="ARBA" id="ARBA00022989"/>
    </source>
</evidence>
<reference evidence="11 12" key="1">
    <citation type="journal article" date="2021" name="Hortic Res">
        <title>The domestication of Cucurbita argyrosperma as revealed by the genome of its wild relative.</title>
        <authorList>
            <person name="Barrera-Redondo J."/>
            <person name="Sanchez-de la Vega G."/>
            <person name="Aguirre-Liguori J.A."/>
            <person name="Castellanos-Morales G."/>
            <person name="Gutierrez-Guerrero Y.T."/>
            <person name="Aguirre-Dugua X."/>
            <person name="Aguirre-Planter E."/>
            <person name="Tenaillon M.I."/>
            <person name="Lira-Saade R."/>
            <person name="Eguiarte L.E."/>
        </authorList>
    </citation>
    <scope>NUCLEOTIDE SEQUENCE [LARGE SCALE GENOMIC DNA]</scope>
    <source>
        <strain evidence="11">JBR-2021</strain>
    </source>
</reference>
<feature type="non-terminal residue" evidence="11">
    <location>
        <position position="1"/>
    </location>
</feature>
<dbReference type="InterPro" id="IPR054573">
    <property type="entry name" value="PP2A/SF3B1-like_HEAT"/>
</dbReference>
<dbReference type="PANTHER" id="PTHR10648">
    <property type="entry name" value="SERINE/THREONINE-PROTEIN PHOSPHATASE PP2A 65 KDA REGULATORY SUBUNIT"/>
    <property type="match status" value="1"/>
</dbReference>
<dbReference type="EMBL" id="JAGKQH010000018">
    <property type="protein sequence ID" value="KAG6573981.1"/>
    <property type="molecule type" value="Genomic_DNA"/>
</dbReference>
<dbReference type="InterPro" id="IPR051023">
    <property type="entry name" value="PP2A_Regulatory_Subunit_A"/>
</dbReference>
<feature type="repeat" description="HEAT" evidence="7">
    <location>
        <begin position="947"/>
        <end position="985"/>
    </location>
</feature>
<feature type="transmembrane region" description="Helical" evidence="8">
    <location>
        <begin position="160"/>
        <end position="179"/>
    </location>
</feature>
<dbReference type="FunFam" id="1.25.10.10:FF:000062">
    <property type="entry name" value="Serine/threonine-protein phosphatase 2A regulatory subunit A alpha isoform"/>
    <property type="match status" value="1"/>
</dbReference>
<evidence type="ECO:0000256" key="5">
    <source>
        <dbReference type="ARBA" id="ARBA00023136"/>
    </source>
</evidence>
<dbReference type="GO" id="GO:0016020">
    <property type="term" value="C:membrane"/>
    <property type="evidence" value="ECO:0007669"/>
    <property type="project" value="UniProtKB-SubCell"/>
</dbReference>
<evidence type="ECO:0000256" key="7">
    <source>
        <dbReference type="PROSITE-ProRule" id="PRU00103"/>
    </source>
</evidence>
<dbReference type="GO" id="GO:0019888">
    <property type="term" value="F:protein phosphatase regulator activity"/>
    <property type="evidence" value="ECO:0007669"/>
    <property type="project" value="TreeGrafter"/>
</dbReference>
<feature type="repeat" description="HEAT" evidence="7">
    <location>
        <begin position="791"/>
        <end position="829"/>
    </location>
</feature>
<keyword evidence="2 8" id="KW-0812">Transmembrane</keyword>
<keyword evidence="3" id="KW-0677">Repeat</keyword>
<dbReference type="InterPro" id="IPR055231">
    <property type="entry name" value="2AA_helical"/>
</dbReference>
<dbReference type="Pfam" id="PF22646">
    <property type="entry name" value="PPP2R1A-like_HEAT"/>
    <property type="match status" value="1"/>
</dbReference>
<keyword evidence="4 8" id="KW-1133">Transmembrane helix</keyword>
<dbReference type="PROSITE" id="PS50077">
    <property type="entry name" value="HEAT_REPEAT"/>
    <property type="match status" value="12"/>
</dbReference>
<dbReference type="InterPro" id="IPR000357">
    <property type="entry name" value="HEAT"/>
</dbReference>
<accession>A0AAV6M1N5</accession>
<gene>
    <name evidence="11" type="primary">PP2AA2</name>
    <name evidence="11" type="ORF">SDJN03_27868</name>
</gene>
<evidence type="ECO:0000313" key="12">
    <source>
        <dbReference type="Proteomes" id="UP000685013"/>
    </source>
</evidence>
<keyword evidence="5 8" id="KW-0472">Membrane</keyword>
<feature type="domain" description="Phosphatase PP2A regulatory subunit A/Splicing factor 3B subunit 1-like HEAT repeat" evidence="9">
    <location>
        <begin position="903"/>
        <end position="978"/>
    </location>
</feature>
<feature type="repeat" description="HEAT" evidence="7">
    <location>
        <begin position="1025"/>
        <end position="1063"/>
    </location>
</feature>
<feature type="repeat" description="HEAT" evidence="7">
    <location>
        <begin position="1181"/>
        <end position="1214"/>
    </location>
</feature>
<feature type="transmembrane region" description="Helical" evidence="8">
    <location>
        <begin position="78"/>
        <end position="97"/>
    </location>
</feature>
<evidence type="ECO:0000256" key="1">
    <source>
        <dbReference type="ARBA" id="ARBA00004141"/>
    </source>
</evidence>
<evidence type="ECO:0000259" key="10">
    <source>
        <dbReference type="Pfam" id="PF22956"/>
    </source>
</evidence>
<dbReference type="GO" id="GO:0015743">
    <property type="term" value="P:malate transport"/>
    <property type="evidence" value="ECO:0007669"/>
    <property type="project" value="InterPro"/>
</dbReference>
<feature type="repeat" description="HEAT" evidence="7">
    <location>
        <begin position="869"/>
        <end position="907"/>
    </location>
</feature>
<sequence length="1214" mass="136394">MAGKYGSIRQSFLDQNREKAYSRKGYSDFGLNSYDGAGDNVKCRCFRTLTDSIANFWKGLRDTTVKLYEMGRTDPRKIFFAAKMGLSLAFVSLVIFFREALKEVGQYTIWAILTVVVVFEFSVGATLSKGFNRALGTFSAGGLAIGIAELSVLAGPFKEVIIVISIFLAGFFASYCKLYPPMKSYEYGFRVFLLTFCIVLISGSTSSFFRTAFYRLLFIGVGAIMCLVVNIFIFPIWAGEDLHKLVVKNFKNVATSLEGVVNEYLQCVEYERISSKILTYQASDDPVYSAYRSAVQSSSQEDTLLDFACWEPPHGPYKTFNYPWYNYVRVSGALRHCAFMVMAMHGCILSEIQAPPEKRKVFAKELQRVGTEGAKFLRELGSKVEKMEKLSSVDMLFEVHDAAEALQMKIDEKSDILVNSANWRPGKQHREHEDLHHLIDTKDDHGRQLVIESLNDSLDAQHSSIGFNPSITEWVSTESVFNKHLVSWPRLSFLNDTVPNERESKVYESASSLSLATFTSLLIEFVARLQNLLNAFEELSEKANFKSPAEIKIEKEKLDPGHPKCRRCVLDGHYNLFIKAVSLNVPVSLSVSVSVSVSLSLSFSDDRFLKLSQARALILFYRKSLYKMSMVHEPLYPIAVLIDELKNDDIQLRLNSIRRLSTIARALGEERTRKELIPFLSENNDDDDEVLLAMAEELGVFIPYVGGVEHAHVLLPPLETLCTVEETCVRDKAVESLCRIGSQMRESDLVDWFIPLVKRLAAGEWFTARVSACGLFHIAYPSAPEMLKTELRSMYGQLCQDDMPMVRRSAATNLGKFAATIEPAHLKTDTMTIFEDLTQDDQDSVRLLAVEGCAALGKLLEPQDCVSHILPVIVNFSQDKSWRVRYMVANQLYELCEAVGPEPTRTDLVPAYVRLLRDNEAEVRIAAAGKVTKFCRILSPELAIQHILPCVKELSSDSSQHVRSALASVIMGMAPVLGKDATIEQLLPIFLSLLKDEFPDVRLNIISKLDQVNQVIGIDLLSQSLLPAIVELAEDRHWRVRLAIIEYIPLLASQLGVGFFDDKLGALCMQWLQDKVYSIRDAAANNLKRLAEEFGPEWAMQHIVPQVLDMINNPHYLYRMTVLRAVSLLAPVMGSEITCTKLLPVVISSSKDRVPNIKFNVAKVLQSLIPIVDQPVVEKTIRPSLVELSEDPDVDVRFFANQALQSIDHVMMSS</sequence>
<evidence type="ECO:0000256" key="2">
    <source>
        <dbReference type="ARBA" id="ARBA00022692"/>
    </source>
</evidence>
<feature type="repeat" description="HEAT" evidence="7">
    <location>
        <begin position="830"/>
        <end position="868"/>
    </location>
</feature>
<feature type="repeat" description="HEAT" evidence="7">
    <location>
        <begin position="1064"/>
        <end position="1102"/>
    </location>
</feature>
<feature type="transmembrane region" description="Helical" evidence="8">
    <location>
        <begin position="109"/>
        <end position="127"/>
    </location>
</feature>
<keyword evidence="12" id="KW-1185">Reference proteome</keyword>
<feature type="repeat" description="HEAT" evidence="7">
    <location>
        <begin position="1103"/>
        <end position="1141"/>
    </location>
</feature>
<evidence type="ECO:0000256" key="8">
    <source>
        <dbReference type="SAM" id="Phobius"/>
    </source>
</evidence>
<feature type="repeat" description="HEAT" evidence="7">
    <location>
        <begin position="637"/>
        <end position="675"/>
    </location>
</feature>
<feature type="domain" description="Phosphatase 2A Regulatory Subunit A helical" evidence="10">
    <location>
        <begin position="985"/>
        <end position="1146"/>
    </location>
</feature>
<proteinExistence type="inferred from homology"/>
<name>A0AAV6M1N5_9ROSI</name>
<feature type="repeat" description="HEAT" evidence="7">
    <location>
        <begin position="986"/>
        <end position="1024"/>
    </location>
</feature>
<feature type="transmembrane region" description="Helical" evidence="8">
    <location>
        <begin position="216"/>
        <end position="238"/>
    </location>
</feature>
<organism evidence="11 12">
    <name type="scientific">Cucurbita argyrosperma subsp. sororia</name>
    <dbReference type="NCBI Taxonomy" id="37648"/>
    <lineage>
        <taxon>Eukaryota</taxon>
        <taxon>Viridiplantae</taxon>
        <taxon>Streptophyta</taxon>
        <taxon>Embryophyta</taxon>
        <taxon>Tracheophyta</taxon>
        <taxon>Spermatophyta</taxon>
        <taxon>Magnoliopsida</taxon>
        <taxon>eudicotyledons</taxon>
        <taxon>Gunneridae</taxon>
        <taxon>Pentapetalae</taxon>
        <taxon>rosids</taxon>
        <taxon>fabids</taxon>
        <taxon>Cucurbitales</taxon>
        <taxon>Cucurbitaceae</taxon>
        <taxon>Cucurbiteae</taxon>
        <taxon>Cucurbita</taxon>
    </lineage>
</organism>
<feature type="repeat" description="HEAT" evidence="7">
    <location>
        <begin position="908"/>
        <end position="946"/>
    </location>
</feature>
<feature type="transmembrane region" description="Helical" evidence="8">
    <location>
        <begin position="191"/>
        <end position="210"/>
    </location>
</feature>
<dbReference type="AlphaFoldDB" id="A0AAV6M1N5"/>
<comment type="subcellular location">
    <subcellularLocation>
        <location evidence="1">Membrane</location>
        <topology evidence="1">Multi-pass membrane protein</topology>
    </subcellularLocation>
</comment>
<dbReference type="InterPro" id="IPR021133">
    <property type="entry name" value="HEAT_type_2"/>
</dbReference>
<dbReference type="Pfam" id="PF11744">
    <property type="entry name" value="ALMT"/>
    <property type="match status" value="1"/>
</dbReference>
<evidence type="ECO:0000259" key="9">
    <source>
        <dbReference type="Pfam" id="PF22646"/>
    </source>
</evidence>
<protein>
    <submittedName>
        <fullName evidence="11">Serine/threonine-protein phosphatase 2A 65 kDa regulatory subunit A beta isoform</fullName>
    </submittedName>
</protein>
<evidence type="ECO:0000313" key="11">
    <source>
        <dbReference type="EMBL" id="KAG6573981.1"/>
    </source>
</evidence>
<evidence type="ECO:0000256" key="3">
    <source>
        <dbReference type="ARBA" id="ARBA00022737"/>
    </source>
</evidence>
<dbReference type="PANTHER" id="PTHR10648:SF36">
    <property type="entry name" value="SERINE_THREONINE-PROTEIN PHOSPHATASE 2A 65 KDA REGULATORY SUBUNIT A BETA ISOFORM-RELATED"/>
    <property type="match status" value="1"/>
</dbReference>
<dbReference type="Proteomes" id="UP000685013">
    <property type="component" value="Chromosome 18"/>
</dbReference>
<dbReference type="GO" id="GO:0000159">
    <property type="term" value="C:protein phosphatase type 2A complex"/>
    <property type="evidence" value="ECO:0007669"/>
    <property type="project" value="UniProtKB-ARBA"/>
</dbReference>
<dbReference type="Pfam" id="PF22956">
    <property type="entry name" value="VPS15-like_hel"/>
    <property type="match status" value="1"/>
</dbReference>
<evidence type="ECO:0000256" key="6">
    <source>
        <dbReference type="ARBA" id="ARBA00038332"/>
    </source>
</evidence>
<feature type="repeat" description="HEAT" evidence="7">
    <location>
        <begin position="1142"/>
        <end position="1180"/>
    </location>
</feature>